<dbReference type="GO" id="GO:0005737">
    <property type="term" value="C:cytoplasm"/>
    <property type="evidence" value="ECO:0007669"/>
    <property type="project" value="UniProtKB-SubCell"/>
</dbReference>
<evidence type="ECO:0000256" key="5">
    <source>
        <dbReference type="ARBA" id="ARBA00022490"/>
    </source>
</evidence>
<dbReference type="NCBIfam" id="TIGR00735">
    <property type="entry name" value="hisF"/>
    <property type="match status" value="1"/>
</dbReference>
<dbReference type="InterPro" id="IPR013785">
    <property type="entry name" value="Aldolase_TIM"/>
</dbReference>
<feature type="active site" evidence="11">
    <location>
        <position position="130"/>
    </location>
</feature>
<keyword evidence="14" id="KW-1185">Reference proteome</keyword>
<dbReference type="HAMAP" id="MF_01013">
    <property type="entry name" value="HisF"/>
    <property type="match status" value="1"/>
</dbReference>
<evidence type="ECO:0000256" key="4">
    <source>
        <dbReference type="ARBA" id="ARBA00011152"/>
    </source>
</evidence>
<dbReference type="EMBL" id="QQAH01000001">
    <property type="protein sequence ID" value="RDD83338.1"/>
    <property type="molecule type" value="Genomic_DNA"/>
</dbReference>
<evidence type="ECO:0000256" key="3">
    <source>
        <dbReference type="ARBA" id="ARBA00009667"/>
    </source>
</evidence>
<evidence type="ECO:0000256" key="9">
    <source>
        <dbReference type="ARBA" id="ARBA00025475"/>
    </source>
</evidence>
<dbReference type="GO" id="GO:0000105">
    <property type="term" value="P:L-histidine biosynthetic process"/>
    <property type="evidence" value="ECO:0007669"/>
    <property type="project" value="UniProtKB-UniRule"/>
</dbReference>
<evidence type="ECO:0000313" key="14">
    <source>
        <dbReference type="Proteomes" id="UP000253782"/>
    </source>
</evidence>
<proteinExistence type="inferred from homology"/>
<dbReference type="Gene3D" id="3.20.20.70">
    <property type="entry name" value="Aldolase class I"/>
    <property type="match status" value="1"/>
</dbReference>
<dbReference type="Proteomes" id="UP000253782">
    <property type="component" value="Unassembled WGS sequence"/>
</dbReference>
<evidence type="ECO:0000256" key="12">
    <source>
        <dbReference type="RuleBase" id="RU003657"/>
    </source>
</evidence>
<keyword evidence="6 11" id="KW-0028">Amino-acid biosynthesis</keyword>
<comment type="subcellular location">
    <subcellularLocation>
        <location evidence="1 11">Cytoplasm</location>
    </subcellularLocation>
</comment>
<evidence type="ECO:0000256" key="8">
    <source>
        <dbReference type="ARBA" id="ARBA00023239"/>
    </source>
</evidence>
<dbReference type="OrthoDB" id="9781903at2"/>
<dbReference type="CDD" id="cd04731">
    <property type="entry name" value="HisF"/>
    <property type="match status" value="1"/>
</dbReference>
<comment type="caution">
    <text evidence="13">The sequence shown here is derived from an EMBL/GenBank/DDBJ whole genome shotgun (WGS) entry which is preliminary data.</text>
</comment>
<keyword evidence="5 11" id="KW-0963">Cytoplasm</keyword>
<evidence type="ECO:0000256" key="11">
    <source>
        <dbReference type="HAMAP-Rule" id="MF_01013"/>
    </source>
</evidence>
<comment type="catalytic activity">
    <reaction evidence="10 11">
        <text>5-[(5-phospho-1-deoxy-D-ribulos-1-ylimino)methylamino]-1-(5-phospho-beta-D-ribosyl)imidazole-4-carboxamide + L-glutamine = D-erythro-1-(imidazol-4-yl)glycerol 3-phosphate + 5-amino-1-(5-phospho-beta-D-ribosyl)imidazole-4-carboxamide + L-glutamate + H(+)</text>
        <dbReference type="Rhea" id="RHEA:24793"/>
        <dbReference type="ChEBI" id="CHEBI:15378"/>
        <dbReference type="ChEBI" id="CHEBI:29985"/>
        <dbReference type="ChEBI" id="CHEBI:58278"/>
        <dbReference type="ChEBI" id="CHEBI:58359"/>
        <dbReference type="ChEBI" id="CHEBI:58475"/>
        <dbReference type="ChEBI" id="CHEBI:58525"/>
        <dbReference type="EC" id="4.3.2.10"/>
    </reaction>
</comment>
<accession>A0A369UUE0</accession>
<dbReference type="InterPro" id="IPR050064">
    <property type="entry name" value="IGPS_HisA/HisF"/>
</dbReference>
<dbReference type="UniPathway" id="UPA00031">
    <property type="reaction ID" value="UER00010"/>
</dbReference>
<sequence length="256" mass="27917">MLSRRIIPCLDVRDGKVVKGVRFRDHVVMGEIVDLAMRYRDEGADELVFYDITASPQERSVDRAWVERVARVIDIPFCVAGGIRNVEQARSVLHAGADKISVNSPALERPGLIDELAAAFGVQCVVVGIDSLRDDDGIWRVRQYTGDPSRTQALARSTLDWMCEVQQRGAGEIVLNCMGSDGVRQGYDLEQLEVARAVCQVPLIASGGAGLPEHFRDAFADADVDGALAASVFHSGAIAIPALKSYLRKQGIEVRL</sequence>
<comment type="similarity">
    <text evidence="3 11 12">Belongs to the HisA/HisF family.</text>
</comment>
<keyword evidence="8 11" id="KW-0456">Lyase</keyword>
<dbReference type="RefSeq" id="WP_114843729.1">
    <property type="nucleotide sequence ID" value="NZ_JBHSPE010000001.1"/>
</dbReference>
<dbReference type="InterPro" id="IPR011060">
    <property type="entry name" value="RibuloseP-bd_barrel"/>
</dbReference>
<dbReference type="SUPFAM" id="SSF51366">
    <property type="entry name" value="Ribulose-phoshate binding barrel"/>
    <property type="match status" value="1"/>
</dbReference>
<dbReference type="FunFam" id="3.20.20.70:FF:000006">
    <property type="entry name" value="Imidazole glycerol phosphate synthase subunit HisF"/>
    <property type="match status" value="1"/>
</dbReference>
<protein>
    <recommendedName>
        <fullName evidence="11">Imidazole glycerol phosphate synthase subunit HisF</fullName>
        <ecNumber evidence="11">4.3.2.10</ecNumber>
    </recommendedName>
    <alternativeName>
        <fullName evidence="11">IGP synthase cyclase subunit</fullName>
    </alternativeName>
    <alternativeName>
        <fullName evidence="11">IGP synthase subunit HisF</fullName>
    </alternativeName>
    <alternativeName>
        <fullName evidence="11">ImGP synthase subunit HisF</fullName>
        <shortName evidence="11">IGPS subunit HisF</shortName>
    </alternativeName>
</protein>
<dbReference type="GO" id="GO:0016829">
    <property type="term" value="F:lyase activity"/>
    <property type="evidence" value="ECO:0007669"/>
    <property type="project" value="UniProtKB-KW"/>
</dbReference>
<keyword evidence="7 11" id="KW-0368">Histidine biosynthesis</keyword>
<dbReference type="AlphaFoldDB" id="A0A369UUE0"/>
<reference evidence="13 14" key="1">
    <citation type="submission" date="2018-07" db="EMBL/GenBank/DDBJ databases">
        <title>Dyella tabacisoli L4-6T, whole genome shotgun sequence.</title>
        <authorList>
            <person name="Zhou X.-K."/>
            <person name="Li W.-J."/>
            <person name="Duan Y.-Q."/>
        </authorList>
    </citation>
    <scope>NUCLEOTIDE SEQUENCE [LARGE SCALE GENOMIC DNA]</scope>
    <source>
        <strain evidence="13 14">L4-6</strain>
    </source>
</reference>
<feature type="active site" evidence="11">
    <location>
        <position position="11"/>
    </location>
</feature>
<dbReference type="GO" id="GO:0000107">
    <property type="term" value="F:imidazoleglycerol-phosphate synthase activity"/>
    <property type="evidence" value="ECO:0007669"/>
    <property type="project" value="UniProtKB-UniRule"/>
</dbReference>
<dbReference type="PANTHER" id="PTHR21235">
    <property type="entry name" value="IMIDAZOLE GLYCEROL PHOSPHATE SYNTHASE SUBUNIT HISF/H IGP SYNTHASE SUBUNIT HISF/H"/>
    <property type="match status" value="1"/>
</dbReference>
<gene>
    <name evidence="11" type="primary">hisF</name>
    <name evidence="13" type="ORF">DVJ77_01765</name>
</gene>
<evidence type="ECO:0000256" key="6">
    <source>
        <dbReference type="ARBA" id="ARBA00022605"/>
    </source>
</evidence>
<organism evidence="13 14">
    <name type="scientific">Dyella tabacisoli</name>
    <dbReference type="NCBI Taxonomy" id="2282381"/>
    <lineage>
        <taxon>Bacteria</taxon>
        <taxon>Pseudomonadati</taxon>
        <taxon>Pseudomonadota</taxon>
        <taxon>Gammaproteobacteria</taxon>
        <taxon>Lysobacterales</taxon>
        <taxon>Rhodanobacteraceae</taxon>
        <taxon>Dyella</taxon>
    </lineage>
</organism>
<evidence type="ECO:0000256" key="10">
    <source>
        <dbReference type="ARBA" id="ARBA00047838"/>
    </source>
</evidence>
<evidence type="ECO:0000256" key="7">
    <source>
        <dbReference type="ARBA" id="ARBA00023102"/>
    </source>
</evidence>
<evidence type="ECO:0000256" key="1">
    <source>
        <dbReference type="ARBA" id="ARBA00004496"/>
    </source>
</evidence>
<comment type="subunit">
    <text evidence="4 11">Heterodimer of HisH and HisF.</text>
</comment>
<comment type="pathway">
    <text evidence="2 11">Amino-acid biosynthesis; L-histidine biosynthesis; L-histidine from 5-phospho-alpha-D-ribose 1-diphosphate: step 5/9.</text>
</comment>
<comment type="function">
    <text evidence="9 11">IGPS catalyzes the conversion of PRFAR and glutamine to IGP, AICAR and glutamate. The HisF subunit catalyzes the cyclization activity that produces IGP and AICAR from PRFAR using the ammonia provided by the HisH subunit.</text>
</comment>
<name>A0A369UUE0_9GAMM</name>
<dbReference type="EC" id="4.3.2.10" evidence="11"/>
<dbReference type="InterPro" id="IPR006062">
    <property type="entry name" value="His_biosynth"/>
</dbReference>
<evidence type="ECO:0000256" key="2">
    <source>
        <dbReference type="ARBA" id="ARBA00005091"/>
    </source>
</evidence>
<evidence type="ECO:0000313" key="13">
    <source>
        <dbReference type="EMBL" id="RDD83338.1"/>
    </source>
</evidence>
<dbReference type="InterPro" id="IPR004651">
    <property type="entry name" value="HisF"/>
</dbReference>
<dbReference type="Pfam" id="PF00977">
    <property type="entry name" value="His_biosynth"/>
    <property type="match status" value="1"/>
</dbReference>
<dbReference type="PANTHER" id="PTHR21235:SF2">
    <property type="entry name" value="IMIDAZOLE GLYCEROL PHOSPHATE SYNTHASE HISHF"/>
    <property type="match status" value="1"/>
</dbReference>